<accession>A0AAF0D299</accession>
<dbReference type="Proteomes" id="UP000186851">
    <property type="component" value="Chromosome"/>
</dbReference>
<dbReference type="AlphaFoldDB" id="A0AAF0D299"/>
<name>A0AAF0D299_ODILC</name>
<protein>
    <submittedName>
        <fullName evidence="2">Uncharacterized protein</fullName>
    </submittedName>
</protein>
<reference evidence="2" key="1">
    <citation type="journal article" date="2017" name="Nature">
        <title>Asgard archaea illuminate the origin of eukaryotic cellular complexity.</title>
        <authorList>
            <person name="Zaremba-Niedzwiedzka K."/>
            <person name="Caceres E.F."/>
            <person name="Saw J.H."/>
            <person name="Backstrom D."/>
            <person name="Juzokaite L."/>
            <person name="Vancaester E."/>
            <person name="Seitz K.W."/>
            <person name="Anantharaman K."/>
            <person name="Starnawski P."/>
            <person name="Kjeldsen K.U."/>
            <person name="Scott M.B."/>
            <person name="Nunoura T."/>
            <person name="Banfield J.F."/>
            <person name="Schramm A."/>
            <person name="Baker B.J."/>
            <person name="Spang A."/>
            <person name="Ettema T.J.G."/>
        </authorList>
    </citation>
    <scope>NUCLEOTIDE SEQUENCE</scope>
    <source>
        <strain evidence="2">LCB_4</strain>
    </source>
</reference>
<evidence type="ECO:0000256" key="1">
    <source>
        <dbReference type="SAM" id="Coils"/>
    </source>
</evidence>
<evidence type="ECO:0000313" key="3">
    <source>
        <dbReference type="Proteomes" id="UP000186851"/>
    </source>
</evidence>
<evidence type="ECO:0000313" key="2">
    <source>
        <dbReference type="EMBL" id="WEU40387.1"/>
    </source>
</evidence>
<dbReference type="KEGG" id="oyw:OdinLCB4_000180"/>
<keyword evidence="1" id="KW-0175">Coiled coil</keyword>
<reference evidence="2" key="2">
    <citation type="journal article" date="2022" name="Nat. Microbiol.">
        <title>A closed Candidatus Odinarchaeum chromosome exposes Asgard archaeal viruses.</title>
        <authorList>
            <person name="Tamarit D."/>
            <person name="Caceres E.F."/>
            <person name="Krupovic M."/>
            <person name="Nijland R."/>
            <person name="Eme L."/>
            <person name="Robinson N.P."/>
            <person name="Ettema T.J.G."/>
        </authorList>
    </citation>
    <scope>NUCLEOTIDE SEQUENCE</scope>
    <source>
        <strain evidence="2">LCB_4</strain>
    </source>
</reference>
<organism evidence="2 3">
    <name type="scientific">Odinarchaeota yellowstonii (strain LCB_4)</name>
    <dbReference type="NCBI Taxonomy" id="1841599"/>
    <lineage>
        <taxon>Archaea</taxon>
        <taxon>Promethearchaeati</taxon>
        <taxon>Candidatus Odinarchaeota</taxon>
        <taxon>Candidatus Odinarchaeia</taxon>
        <taxon>Candidatus Odinarchaeales</taxon>
        <taxon>Candidatus Odinarchaeaceae</taxon>
        <taxon>Candidatus Odinarchaeum</taxon>
    </lineage>
</organism>
<sequence length="137" mass="16651">MPQSIRALQRSLNNARAKLEEAFKNIVEKEKMANFYKYYANYYWVKSCDIQIQLWLKEFEEIQRQKSLLNDKTHLENKIKMVENNIVHMLSNLKKCDEEAVQKNWRLRIKYKTIHDYIREVYGRAAELRRLLKKIAV</sequence>
<feature type="coiled-coil region" evidence="1">
    <location>
        <begin position="5"/>
        <end position="32"/>
    </location>
</feature>
<dbReference type="EMBL" id="CP091871">
    <property type="protein sequence ID" value="WEU40387.1"/>
    <property type="molecule type" value="Genomic_DNA"/>
</dbReference>
<gene>
    <name evidence="2" type="ORF">OdinLCB4_000180</name>
</gene>
<proteinExistence type="predicted"/>